<sequence length="398" mass="45455">MNVKLILPAVISLVLFFSCSSNNNIVALKNERKGTLIPTVKLAVSGEKKFPLDSISAPKTPYMQVFAGDSNTTCLSFLNTYASAIYIYDYATAIEKKIIKFSRNDKDGVDNPLGYYLKSKDSIYIYNKKNNQLVLLNDSSRVLSRISLINDQSFHELSWTFFYPQYYPSTVAPLMSMSNQIVFPGQYMFSLPDTIARRFKFESHIDFSNNKVTFSRQYPDELYGHNYFWENEGLFTNVYSDIAPDNKMVYSFPVSHQLYLADAGKEGYTPVCGASNEAGTITSFNKKLSGEELVLKVCQTDLYAAIKYDPYRKVYYRFLRKAMPDATATSTIKDKPLSVIILDENFKYMGETAIGTCNDFNWENAFVTTEGLNIEYLDKNDRSESFLYLKIFKPVNLK</sequence>
<dbReference type="Proteomes" id="UP000552864">
    <property type="component" value="Unassembled WGS sequence"/>
</dbReference>
<dbReference type="PROSITE" id="PS51257">
    <property type="entry name" value="PROKAR_LIPOPROTEIN"/>
    <property type="match status" value="1"/>
</dbReference>
<dbReference type="Pfam" id="PF13970">
    <property type="entry name" value="DUF4221"/>
    <property type="match status" value="1"/>
</dbReference>
<proteinExistence type="predicted"/>
<accession>A0A847SS63</accession>
<keyword evidence="1" id="KW-0732">Signal</keyword>
<organism evidence="2 3">
    <name type="scientific">Chitinophaga eiseniae</name>
    <dbReference type="NCBI Taxonomy" id="634771"/>
    <lineage>
        <taxon>Bacteria</taxon>
        <taxon>Pseudomonadati</taxon>
        <taxon>Bacteroidota</taxon>
        <taxon>Chitinophagia</taxon>
        <taxon>Chitinophagales</taxon>
        <taxon>Chitinophagaceae</taxon>
        <taxon>Chitinophaga</taxon>
    </lineage>
</organism>
<reference evidence="2 3" key="1">
    <citation type="submission" date="2020-04" db="EMBL/GenBank/DDBJ databases">
        <authorList>
            <person name="Yin C."/>
        </authorList>
    </citation>
    <scope>NUCLEOTIDE SEQUENCE [LARGE SCALE GENOMIC DNA]</scope>
    <source>
        <strain evidence="2 3">Ak56</strain>
    </source>
</reference>
<dbReference type="RefSeq" id="WP_168740056.1">
    <property type="nucleotide sequence ID" value="NZ_JABAHZ010000004.1"/>
</dbReference>
<comment type="caution">
    <text evidence="2">The sequence shown here is derived from an EMBL/GenBank/DDBJ whole genome shotgun (WGS) entry which is preliminary data.</text>
</comment>
<protein>
    <submittedName>
        <fullName evidence="2">DUF4221 family protein</fullName>
    </submittedName>
</protein>
<dbReference type="InterPro" id="IPR025316">
    <property type="entry name" value="DUF4221"/>
</dbReference>
<feature type="signal peptide" evidence="1">
    <location>
        <begin position="1"/>
        <end position="23"/>
    </location>
</feature>
<gene>
    <name evidence="2" type="ORF">HGH91_17225</name>
</gene>
<evidence type="ECO:0000313" key="3">
    <source>
        <dbReference type="Proteomes" id="UP000552864"/>
    </source>
</evidence>
<evidence type="ECO:0000256" key="1">
    <source>
        <dbReference type="SAM" id="SignalP"/>
    </source>
</evidence>
<name>A0A847SS63_9BACT</name>
<dbReference type="AlphaFoldDB" id="A0A847SS63"/>
<dbReference type="EMBL" id="JABAHZ010000004">
    <property type="protein sequence ID" value="NLR80376.1"/>
    <property type="molecule type" value="Genomic_DNA"/>
</dbReference>
<feature type="chain" id="PRO_5032396196" evidence="1">
    <location>
        <begin position="24"/>
        <end position="398"/>
    </location>
</feature>
<keyword evidence="3" id="KW-1185">Reference proteome</keyword>
<evidence type="ECO:0000313" key="2">
    <source>
        <dbReference type="EMBL" id="NLR80376.1"/>
    </source>
</evidence>